<dbReference type="PANTHER" id="PTHR24171:SF8">
    <property type="entry name" value="BRCA1-ASSOCIATED RING DOMAIN PROTEIN 1"/>
    <property type="match status" value="1"/>
</dbReference>
<dbReference type="GO" id="GO:0004842">
    <property type="term" value="F:ubiquitin-protein transferase activity"/>
    <property type="evidence" value="ECO:0007669"/>
    <property type="project" value="TreeGrafter"/>
</dbReference>
<dbReference type="AlphaFoldDB" id="A0A6S7F4W8"/>
<evidence type="ECO:0000256" key="3">
    <source>
        <dbReference type="PROSITE-ProRule" id="PRU00023"/>
    </source>
</evidence>
<dbReference type="SMART" id="SM00248">
    <property type="entry name" value="ANK"/>
    <property type="match status" value="3"/>
</dbReference>
<dbReference type="PROSITE" id="PS50297">
    <property type="entry name" value="ANK_REP_REGION"/>
    <property type="match status" value="3"/>
</dbReference>
<feature type="repeat" description="ANK" evidence="3">
    <location>
        <begin position="158"/>
        <end position="195"/>
    </location>
</feature>
<dbReference type="GO" id="GO:0085020">
    <property type="term" value="P:protein K6-linked ubiquitination"/>
    <property type="evidence" value="ECO:0007669"/>
    <property type="project" value="TreeGrafter"/>
</dbReference>
<organism evidence="5 6">
    <name type="scientific">Achromobacter insolitus</name>
    <dbReference type="NCBI Taxonomy" id="217204"/>
    <lineage>
        <taxon>Bacteria</taxon>
        <taxon>Pseudomonadati</taxon>
        <taxon>Pseudomonadota</taxon>
        <taxon>Betaproteobacteria</taxon>
        <taxon>Burkholderiales</taxon>
        <taxon>Alcaligenaceae</taxon>
        <taxon>Achromobacter</taxon>
    </lineage>
</organism>
<gene>
    <name evidence="5" type="ORF">LMG6000_04084</name>
</gene>
<dbReference type="InterPro" id="IPR036770">
    <property type="entry name" value="Ankyrin_rpt-contain_sf"/>
</dbReference>
<sequence>MPIFRAGRIWLAAFLLSMGGAAGAASPDTSLLTAAGDGDVARVKQLLEQGAALETRDAQGNTPLLRATQGNHVEAARALIEAGANVNAQNAIHDSAYLLAGARGYREVLALTLAHGADLKSTNRYGGTALIPACERGHVEVVDMLLRAGVDPDHVNNLGWTGLLEAVILGDGGARHQAIVKRLIEAGADVNLADGKGVTPLRHARERGQAEVARLLEAAGAKG</sequence>
<evidence type="ECO:0000256" key="4">
    <source>
        <dbReference type="SAM" id="SignalP"/>
    </source>
</evidence>
<feature type="signal peptide" evidence="4">
    <location>
        <begin position="1"/>
        <end position="24"/>
    </location>
</feature>
<dbReference type="EMBL" id="CADILH010000007">
    <property type="protein sequence ID" value="CAB3934959.1"/>
    <property type="molecule type" value="Genomic_DNA"/>
</dbReference>
<dbReference type="Gene3D" id="1.25.40.20">
    <property type="entry name" value="Ankyrin repeat-containing domain"/>
    <property type="match status" value="1"/>
</dbReference>
<feature type="chain" id="PRO_5028984754" evidence="4">
    <location>
        <begin position="25"/>
        <end position="223"/>
    </location>
</feature>
<dbReference type="PRINTS" id="PR01415">
    <property type="entry name" value="ANKYRIN"/>
</dbReference>
<dbReference type="SUPFAM" id="SSF48403">
    <property type="entry name" value="Ankyrin repeat"/>
    <property type="match status" value="1"/>
</dbReference>
<keyword evidence="1" id="KW-0677">Repeat</keyword>
<dbReference type="PANTHER" id="PTHR24171">
    <property type="entry name" value="ANKYRIN REPEAT DOMAIN-CONTAINING PROTEIN 39-RELATED"/>
    <property type="match status" value="1"/>
</dbReference>
<keyword evidence="4" id="KW-0732">Signal</keyword>
<dbReference type="RefSeq" id="WP_042795253.1">
    <property type="nucleotide sequence ID" value="NZ_CADILH010000007.1"/>
</dbReference>
<accession>A0A6S7F4W8</accession>
<name>A0A6S7F4W8_9BURK</name>
<feature type="repeat" description="ANK" evidence="3">
    <location>
        <begin position="196"/>
        <end position="223"/>
    </location>
</feature>
<keyword evidence="2 3" id="KW-0040">ANK repeat</keyword>
<evidence type="ECO:0000256" key="2">
    <source>
        <dbReference type="ARBA" id="ARBA00023043"/>
    </source>
</evidence>
<evidence type="ECO:0000313" key="6">
    <source>
        <dbReference type="Proteomes" id="UP000494183"/>
    </source>
</evidence>
<feature type="repeat" description="ANK" evidence="3">
    <location>
        <begin position="59"/>
        <end position="91"/>
    </location>
</feature>
<evidence type="ECO:0000256" key="1">
    <source>
        <dbReference type="ARBA" id="ARBA00022737"/>
    </source>
</evidence>
<dbReference type="Proteomes" id="UP000494183">
    <property type="component" value="Unassembled WGS sequence"/>
</dbReference>
<proteinExistence type="predicted"/>
<feature type="repeat" description="ANK" evidence="3">
    <location>
        <begin position="26"/>
        <end position="58"/>
    </location>
</feature>
<keyword evidence="6" id="KW-1185">Reference proteome</keyword>
<reference evidence="5 6" key="1">
    <citation type="submission" date="2020-04" db="EMBL/GenBank/DDBJ databases">
        <authorList>
            <person name="De Canck E."/>
        </authorList>
    </citation>
    <scope>NUCLEOTIDE SEQUENCE [LARGE SCALE GENOMIC DNA]</scope>
    <source>
        <strain evidence="5 6">LMG 6000</strain>
    </source>
</reference>
<protein>
    <submittedName>
        <fullName evidence="5">Uncharacterized protein</fullName>
    </submittedName>
</protein>
<evidence type="ECO:0000313" key="5">
    <source>
        <dbReference type="EMBL" id="CAB3934959.1"/>
    </source>
</evidence>
<dbReference type="PROSITE" id="PS50088">
    <property type="entry name" value="ANK_REPEAT"/>
    <property type="match status" value="5"/>
</dbReference>
<dbReference type="Pfam" id="PF12796">
    <property type="entry name" value="Ank_2"/>
    <property type="match status" value="2"/>
</dbReference>
<dbReference type="InterPro" id="IPR002110">
    <property type="entry name" value="Ankyrin_rpt"/>
</dbReference>
<feature type="repeat" description="ANK" evidence="3">
    <location>
        <begin position="125"/>
        <end position="157"/>
    </location>
</feature>